<dbReference type="STRING" id="1148.gene:10498501"/>
<feature type="compositionally biased region" description="Gly residues" evidence="5">
    <location>
        <begin position="2616"/>
        <end position="2641"/>
    </location>
</feature>
<dbReference type="IntAct" id="P73590">
    <property type="interactions" value="5"/>
</dbReference>
<dbReference type="InterPro" id="IPR038081">
    <property type="entry name" value="CalX-like_sf"/>
</dbReference>
<dbReference type="Gene3D" id="2.60.40.2030">
    <property type="match status" value="1"/>
</dbReference>
<dbReference type="Pfam" id="PF01839">
    <property type="entry name" value="FG-GAP"/>
    <property type="match status" value="4"/>
</dbReference>
<dbReference type="GO" id="GO:0007155">
    <property type="term" value="P:cell adhesion"/>
    <property type="evidence" value="ECO:0007669"/>
    <property type="project" value="InterPro"/>
</dbReference>
<protein>
    <submittedName>
        <fullName evidence="7">Slr1403 protein</fullName>
    </submittedName>
</protein>
<dbReference type="SMART" id="SM00237">
    <property type="entry name" value="Calx_beta"/>
    <property type="match status" value="1"/>
</dbReference>
<dbReference type="PANTHER" id="PTHR13412">
    <property type="entry name" value="T-CELL IMMUNOMODULATORY PROTEIN HOMOLOG"/>
    <property type="match status" value="1"/>
</dbReference>
<dbReference type="EnsemblBacteria" id="BAA17634">
    <property type="protein sequence ID" value="BAA17634"/>
    <property type="gene ID" value="BAA17634"/>
</dbReference>
<dbReference type="InterPro" id="IPR024881">
    <property type="entry name" value="Tip"/>
</dbReference>
<dbReference type="PANTHER" id="PTHR13412:SF0">
    <property type="entry name" value="T-CELL IMMUNOMODULATORY PROTEIN"/>
    <property type="match status" value="1"/>
</dbReference>
<dbReference type="PRINTS" id="PR00313">
    <property type="entry name" value="CABNDNGRPT"/>
</dbReference>
<evidence type="ECO:0000256" key="4">
    <source>
        <dbReference type="ARBA" id="ARBA00023180"/>
    </source>
</evidence>
<organism evidence="7 8">
    <name type="scientific">Synechocystis sp. (strain ATCC 27184 / PCC 6803 / Kazusa)</name>
    <dbReference type="NCBI Taxonomy" id="1111708"/>
    <lineage>
        <taxon>Bacteria</taxon>
        <taxon>Bacillati</taxon>
        <taxon>Cyanobacteriota</taxon>
        <taxon>Cyanophyceae</taxon>
        <taxon>Synechococcales</taxon>
        <taxon>Merismopediaceae</taxon>
        <taxon>Synechocystis</taxon>
    </lineage>
</organism>
<dbReference type="SMART" id="SM00191">
    <property type="entry name" value="Int_alpha"/>
    <property type="match status" value="12"/>
</dbReference>
<feature type="compositionally biased region" description="Gly residues" evidence="5">
    <location>
        <begin position="2579"/>
        <end position="2604"/>
    </location>
</feature>
<feature type="region of interest" description="Disordered" evidence="5">
    <location>
        <begin position="2529"/>
        <end position="2693"/>
    </location>
</feature>
<feature type="compositionally biased region" description="Low complexity" evidence="5">
    <location>
        <begin position="2558"/>
        <end position="2567"/>
    </location>
</feature>
<keyword evidence="4" id="KW-0325">Glycoprotein</keyword>
<dbReference type="InParanoid" id="P73590"/>
<dbReference type="InterPro" id="IPR003644">
    <property type="entry name" value="Calx_beta"/>
</dbReference>
<keyword evidence="3" id="KW-0106">Calcium</keyword>
<dbReference type="InterPro" id="IPR011121">
    <property type="entry name" value="Trp-rich_dom"/>
</dbReference>
<sequence length="3016" mass="311509">MAASTQTPAIAVDSNGFTHLVWNQNNVIYHAYYDPSVGRWRESAPIANSVSAKELKITTGVRSQGEETGSSVEGIFISWIEGEGNNSDIHGASGILNSLGQYNWGQTFKLTDDAVSDENMRLQTTADGNLLLITEKIDLDDPQADRDLYSQVIDLRNRETLHNTLTQVKPLNPSNFIAPNASPTLALGDGDIQVPGTFLITKENKKEYQLPLSFFNGKLEFKNALALGGGINFTNLINSGDPGLSAFLQLQDELSGALSFGKNKVSLKGRLQGKLQLDFLLNGDGNTFSASDALRLRGEYERNLLPGKTTYDIGFSVGGVPISLLDAEVQLGLLFDLAFTLKQKWSTDFDLTPQALVTGGSTLAETQTENTTVEYWYSLVRADGTPAQPGDDPSQLYWLINSDQAADNLLAPPPGLEAPSPAELALIPGVENTGLLSFGTGLSGKLKLALLGFTAFDFESKLEILANFEVFPNVGFDSLEETLALGLNLFGKKWSTTLKVEQNFDNPSLIAENLSTTLNADDLLVGINPDFIQGSTAIYAGNPLDGTSVGSNLTDDTSPSILVASDGNLYATWVKNTHNESLSQVLLAKSTDGGNTWSNPLVIPNSAGMNFNPVIGTTVTGQLLVVWSNASPDIFNPDGSVNRPEFVESLAASTLFYSTSNDNGATWSDAIPINPDIKTPQALTLTQLANGALLLSWVVADTLIPDTGLYTNGGDTKNDVLYSSFWNGTSWSNAQIVASGDLRLLETPVSATVGGEATIFWTEVNPAADDGISIFYSSYNQQFAQWTPAVLFAPDLSNLTTFQTVAEAIEISNSISNQTVNSAFDQPTHNSVVAESDLRLVIPHNNSQGSSQLQVSPIRVKETDGEAVLLVRRTGNIQEAVSFNYRTVDGSATAGADYVAQAGTLTFAPGEVFKEIRIAILDDDITERRAEKFRVVITSDHEGAHLRLDGLRLGNTRLELVATVTTIEDEPTSLSEIDSGFILNADPLAQAGMAIAPGGDINSDGTDDFLVGAPAKNGGNGAVYVVYGNPTIGIRDQGLSLDSLDGTNGVIIQGASQSLLGTAMATADLDSDGLSDLVLGAPQNSVQNSAGKVYILRGSNVEGQSTIDLSTASSLVLESNQAGNAAGFKTAIADVTGDGLADVIISAPAINTIYVVFGSAIKNALNSNTPSLNLDNLGSDGFLLNTGIGQIGTGLGVADINGDGVFDLLLGAPQANPVDYSGSEDADSKPLAYGGQVYVAFGGTGLNGSLNLGQLNGSNGLILNGQAFYNQSNLGGGTPSDPNLQPDFTIADNAGTNVVNAGDINNDGFDDFIISAANSAANGINGLGRAYVVFGKASGWNSAINLQNLDGTNGFIINGIYDTTQNLGGNAGYWISAVGDINNDFFDDFIISAPTLGTNGPNSATGQSYLILGTSQWANFLNQGVLELSDVNTLNSRVFLFNNPNSGTQLGLGLGSIGDVNGDGSPDMAIATPQIYPGVETSQIYVAYGHPWVGAGGSIDVTKLRSDNGFVFQPVTKNEIGTVQLGADINNDGYVDTLIADAGFNGAGGKIVYLFFGSDPAQPSTFVDSVAITIASNDGLILGQQTLDYGDFNNDGITDFVVSRSGALGQSYATIILGSEDSSIWSSINPDTGIDINNLLASNGGVNITVPNVPNQGALVNLASGDFNGDGIDDVLLSSANLNPVIVFGKETWSSGVTSNVNVLNESLPIQIEAGKPITAVNSLGDVNGDGYEDFGLIGIDEVNENLYGYVIFGKNNLASNSSLNLATLNGSNGFKLTSPSISSISEQGGVGSISLAGDLNGDGFGDFIVGLTNDLNFGKNGAAYVVFGGRNLGSSGSFNLSNLNGGNGFTIQQAPGSEDLVGYSIAGGGDINGDGYDDLLVSAPSAGVGNPDGTNNGDTEGTIYTLFGSSILGVGGTVDLSNLNGSNGFETVGAQAYSFAGSFVGGLSDVNGDGYADLGIGAQGDNSQGVSGLAYNVFGGDFTQNVTYVGTIDNDIFSATSLATSSAPHIMNGGQGNDILQSAGVNVSAGGRVVMNGGQGNDLLSIGSLNFERLDGGSGKDILQLNSYILSSNNLDLTDTTIGSRIRGIEVIDLGINNRVTLNVETLTALSDTTNTFTVLGHNSFIVASDFQNWTKSGTVTEQGVTYDQYINKGTKLLIQQSNNLFESTAVSSVAVYGTENGETLVPGIFPGFVGKDNIIFALGGDDLVDLSLAQGNNQVYGGPGNDRLIAGQNDSLFGGLGNDILDTSGDRGTNNLNGGDGDDTFFLGQGDKAFGNDGNDRFFMRGSGRNLISGGAGADHFWIADIDFTNSFNAILDFELGIDTIGLKGLASRQDDLKLIQYGTDVLIALGDEYLARVTGVLRPFLEVVSDGIDLFVQGAQDVSPIVVSNTNDSGAGSLRQAIIDAGANASPDTIDMTGIAAGTIILNSPLPTLNNRNDITFVTLGAFGTPTIKFNNPSAFNNIFTLEGVAVNLSYMNLQNGYAKGGDGVSGGGGGAGAGGALTILQGSTVIIDNVSFDSNRAVGGNGTAGARGGGGEIFGTPDDRPSAGGGGGNFNASGNANNGGAAGSVGDDKAGGTGGTGGTGGFGIGGGGGGGGGGSSSGSPFDFTPRNGGSGGPGGAGGFGAGGGAGGGGGGSSGQNPGDDKRGGFGGSGGSGGGNPIGGNGSVGSQGGAGNTVEGGSPGNGGSGGGGAGLGGALFINQATVTITNSQFSGNTTQGGTGGNSGQALGGAIFITDNSFVTGAGLTFSNNSAPSSPGGSFSNAYGQFQNNNDVYGTIDSLSNASTNLFLVPPLTPEVQNEISVVAKDNLFFVQLPDGSEVSLLYEDQPFVSGSFGNWQILEAETINGVNNVLWQNPDIDEIGVWNADSNWNWISSETWPTNSFNTLEAEINFQIDLNGDELLGDRLTNIESKGNTSFLEGIFGNYYVQTGDDLTAPIKYLGEVFENNFGDWQGLAAETVNGINQVLWQNLETSEIGVWSTDSNWNWLSSDVFAAGSLQALEQQLIFAVDVN</sequence>
<dbReference type="GO" id="GO:0008305">
    <property type="term" value="C:integrin complex"/>
    <property type="evidence" value="ECO:0007669"/>
    <property type="project" value="InterPro"/>
</dbReference>
<evidence type="ECO:0000259" key="6">
    <source>
        <dbReference type="SMART" id="SM00237"/>
    </source>
</evidence>
<dbReference type="SUPFAM" id="SSF141072">
    <property type="entry name" value="CalX-like"/>
    <property type="match status" value="1"/>
</dbReference>
<dbReference type="InterPro" id="IPR028994">
    <property type="entry name" value="Integrin_alpha_N"/>
</dbReference>
<evidence type="ECO:0000313" key="8">
    <source>
        <dbReference type="Proteomes" id="UP000001425"/>
    </source>
</evidence>
<dbReference type="KEGG" id="syn:slr1403"/>
<dbReference type="CDD" id="cd15482">
    <property type="entry name" value="Sialidase_non-viral"/>
    <property type="match status" value="1"/>
</dbReference>
<dbReference type="PIR" id="S77300">
    <property type="entry name" value="S77300"/>
</dbReference>
<dbReference type="PRINTS" id="PR01185">
    <property type="entry name" value="INTEGRINA"/>
</dbReference>
<accession>P73590</accession>
<evidence type="ECO:0000256" key="2">
    <source>
        <dbReference type="ARBA" id="ARBA00022737"/>
    </source>
</evidence>
<name>P73590_SYNY3</name>
<dbReference type="InterPro" id="IPR000413">
    <property type="entry name" value="Integrin_alpha"/>
</dbReference>
<dbReference type="Pfam" id="PF03160">
    <property type="entry name" value="Calx-beta"/>
    <property type="match status" value="1"/>
</dbReference>
<dbReference type="InterPro" id="IPR011049">
    <property type="entry name" value="Serralysin-like_metalloprot_C"/>
</dbReference>
<gene>
    <name evidence="7" type="ordered locus">slr1403</name>
</gene>
<feature type="compositionally biased region" description="Gly residues" evidence="5">
    <location>
        <begin position="2684"/>
        <end position="2693"/>
    </location>
</feature>
<dbReference type="Gene3D" id="2.120.10.10">
    <property type="match status" value="1"/>
</dbReference>
<feature type="compositionally biased region" description="Gly residues" evidence="5">
    <location>
        <begin position="2652"/>
        <end position="2678"/>
    </location>
</feature>
<dbReference type="Proteomes" id="UP000001425">
    <property type="component" value="Chromosome"/>
</dbReference>
<proteinExistence type="predicted"/>
<dbReference type="Gene3D" id="2.130.10.130">
    <property type="entry name" value="Integrin alpha, N-terminal"/>
    <property type="match status" value="7"/>
</dbReference>
<reference evidence="7 8" key="1">
    <citation type="journal article" date="1995" name="DNA Res.">
        <title>Sequence analysis of the genome of the unicellular cyanobacterium Synechocystis sp. strain PCC6803. I. Sequence features in the 1 Mb region from map positions 64% to 92% of the genome.</title>
        <authorList>
            <person name="Kaneko T."/>
            <person name="Tanaka A."/>
            <person name="Sato S."/>
            <person name="Kotani H."/>
            <person name="Sazuka T."/>
            <person name="Miyajima N."/>
            <person name="Sugiura M."/>
            <person name="Tabata S."/>
        </authorList>
    </citation>
    <scope>NUCLEOTIDE SEQUENCE [LARGE SCALE GENOMIC DNA]</scope>
    <source>
        <strain evidence="8">ATCC 27184 / PCC 6803 / Kazusa</strain>
    </source>
</reference>
<keyword evidence="8" id="KW-1185">Reference proteome</keyword>
<evidence type="ECO:0000256" key="5">
    <source>
        <dbReference type="SAM" id="MobiDB-lite"/>
    </source>
</evidence>
<feature type="domain" description="Calx-beta" evidence="6">
    <location>
        <begin position="838"/>
        <end position="938"/>
    </location>
</feature>
<feature type="compositionally biased region" description="Gly residues" evidence="5">
    <location>
        <begin position="2529"/>
        <end position="2541"/>
    </location>
</feature>
<dbReference type="InterPro" id="IPR013519">
    <property type="entry name" value="Int_alpha_beta-p"/>
</dbReference>
<dbReference type="SUPFAM" id="SSF69318">
    <property type="entry name" value="Integrin alpha N-terminal domain"/>
    <property type="match status" value="3"/>
</dbReference>
<dbReference type="PaxDb" id="1148-1652714"/>
<dbReference type="InterPro" id="IPR036278">
    <property type="entry name" value="Sialidase_sf"/>
</dbReference>
<dbReference type="InterPro" id="IPR013517">
    <property type="entry name" value="FG-GAP"/>
</dbReference>
<keyword evidence="2" id="KW-0677">Repeat</keyword>
<dbReference type="GO" id="GO:0007154">
    <property type="term" value="P:cell communication"/>
    <property type="evidence" value="ECO:0007669"/>
    <property type="project" value="InterPro"/>
</dbReference>
<evidence type="ECO:0000256" key="3">
    <source>
        <dbReference type="ARBA" id="ARBA00022837"/>
    </source>
</evidence>
<dbReference type="EMBL" id="BA000022">
    <property type="protein sequence ID" value="BAA17634.1"/>
    <property type="molecule type" value="Genomic_DNA"/>
</dbReference>
<dbReference type="eggNOG" id="COG4409">
    <property type="taxonomic scope" value="Bacteria"/>
</dbReference>
<keyword evidence="1" id="KW-0732">Signal</keyword>
<evidence type="ECO:0000256" key="1">
    <source>
        <dbReference type="ARBA" id="ARBA00022729"/>
    </source>
</evidence>
<evidence type="ECO:0000313" key="7">
    <source>
        <dbReference type="EMBL" id="BAA17634.1"/>
    </source>
</evidence>
<dbReference type="eggNOG" id="COG2931">
    <property type="taxonomic scope" value="Bacteria"/>
</dbReference>
<dbReference type="SUPFAM" id="SSF50939">
    <property type="entry name" value="Sialidases"/>
    <property type="match status" value="1"/>
</dbReference>
<dbReference type="SUPFAM" id="SSF51120">
    <property type="entry name" value="beta-Roll"/>
    <property type="match status" value="1"/>
</dbReference>
<dbReference type="Pfam" id="PF07483">
    <property type="entry name" value="W_rich_C"/>
    <property type="match status" value="2"/>
</dbReference>
<dbReference type="PROSITE" id="PS51470">
    <property type="entry name" value="FG_GAP"/>
    <property type="match status" value="3"/>
</dbReference>
<reference evidence="7 8" key="2">
    <citation type="journal article" date="1996" name="DNA Res.">
        <title>Sequence analysis of the genome of the unicellular cyanobacterium Synechocystis sp. strain PCC6803. II. Sequence determination of the entire genome and assignment of potential protein-coding regions.</title>
        <authorList>
            <person name="Kaneko T."/>
            <person name="Sato S."/>
            <person name="Kotani H."/>
            <person name="Tanaka A."/>
            <person name="Asamizu E."/>
            <person name="Nakamura Y."/>
            <person name="Miyajima N."/>
            <person name="Hirosawa M."/>
            <person name="Sugiura M."/>
            <person name="Sasamoto S."/>
            <person name="Kimura T."/>
            <person name="Hosouchi T."/>
            <person name="Matsuno A."/>
            <person name="Muraki A."/>
            <person name="Nakazaki N."/>
            <person name="Naruo K."/>
            <person name="Okumura S."/>
            <person name="Shimpo S."/>
            <person name="Takeuchi C."/>
            <person name="Wada T."/>
            <person name="Watanabe A."/>
            <person name="Yamada M."/>
            <person name="Yasuda M."/>
            <person name="Tabata S."/>
        </authorList>
    </citation>
    <scope>NUCLEOTIDE SEQUENCE [LARGE SCALE GENOMIC DNA]</scope>
    <source>
        <strain evidence="8">ATCC 27184 / PCC 6803 / Kazusa</strain>
    </source>
</reference>